<accession>A0A1H2ZMC3</accession>
<keyword evidence="3" id="KW-1185">Reference proteome</keyword>
<protein>
    <submittedName>
        <fullName evidence="2">Uncharacterized protein</fullName>
    </submittedName>
</protein>
<keyword evidence="1" id="KW-0812">Transmembrane</keyword>
<name>A0A1H2ZMC3_9RHOB</name>
<sequence length="66" mass="6546">MVGTLLLGMALAVASAAGSILMLGVRPLVGLLVYSVVGVIAVLVIAIRTAACSDAIEAAETVKPKP</sequence>
<evidence type="ECO:0000313" key="3">
    <source>
        <dbReference type="Proteomes" id="UP000182944"/>
    </source>
</evidence>
<dbReference type="AlphaFoldDB" id="A0A1H2ZMC3"/>
<dbReference type="Proteomes" id="UP000182944">
    <property type="component" value="Unassembled WGS sequence"/>
</dbReference>
<dbReference type="RefSeq" id="WP_036733952.1">
    <property type="nucleotide sequence ID" value="NZ_JRKP01000051.1"/>
</dbReference>
<organism evidence="2 3">
    <name type="scientific">Paracoccus sanguinis</name>
    <dbReference type="NCBI Taxonomy" id="1545044"/>
    <lineage>
        <taxon>Bacteria</taxon>
        <taxon>Pseudomonadati</taxon>
        <taxon>Pseudomonadota</taxon>
        <taxon>Alphaproteobacteria</taxon>
        <taxon>Rhodobacterales</taxon>
        <taxon>Paracoccaceae</taxon>
        <taxon>Paracoccus</taxon>
    </lineage>
</organism>
<dbReference type="EMBL" id="FNNA01000003">
    <property type="protein sequence ID" value="SDX18496.1"/>
    <property type="molecule type" value="Genomic_DNA"/>
</dbReference>
<keyword evidence="1" id="KW-0472">Membrane</keyword>
<keyword evidence="1" id="KW-1133">Transmembrane helix</keyword>
<proteinExistence type="predicted"/>
<feature type="transmembrane region" description="Helical" evidence="1">
    <location>
        <begin position="28"/>
        <end position="47"/>
    </location>
</feature>
<gene>
    <name evidence="2" type="ORF">SAMN05444276_103142</name>
</gene>
<evidence type="ECO:0000256" key="1">
    <source>
        <dbReference type="SAM" id="Phobius"/>
    </source>
</evidence>
<evidence type="ECO:0000313" key="2">
    <source>
        <dbReference type="EMBL" id="SDX18496.1"/>
    </source>
</evidence>
<reference evidence="3" key="1">
    <citation type="submission" date="2016-10" db="EMBL/GenBank/DDBJ databases">
        <authorList>
            <person name="Varghese N."/>
            <person name="Submissions S."/>
        </authorList>
    </citation>
    <scope>NUCLEOTIDE SEQUENCE [LARGE SCALE GENOMIC DNA]</scope>
    <source>
        <strain evidence="3">DSM 29303</strain>
    </source>
</reference>